<dbReference type="PROSITE" id="PS50048">
    <property type="entry name" value="ZN2_CY6_FUNGAL_2"/>
    <property type="match status" value="1"/>
</dbReference>
<dbReference type="CDD" id="cd00067">
    <property type="entry name" value="GAL4"/>
    <property type="match status" value="1"/>
</dbReference>
<dbReference type="PANTHER" id="PTHR37534">
    <property type="entry name" value="TRANSCRIPTIONAL ACTIVATOR PROTEIN UGA3"/>
    <property type="match status" value="1"/>
</dbReference>
<protein>
    <recommendedName>
        <fullName evidence="3">Zn(2)-C6 fungal-type domain-containing protein</fullName>
    </recommendedName>
</protein>
<sequence length="311" mass="33907">MPFVPGVIPPRVDSRQQPKKSAAASFEIHRGWWESPTGAVNAPLPLPRPTALDAKVQKHPARSSSYQASSLALETMTGGLTKPKRKFTRCKTGCLTCRARRKKCDETKPICNNCERLGLVCKAAWSSTAAETQPAPLPANLERPLPSIPHIASFDETVRIYLPVDLKIDSNVKKSRRYGSPYFPLGPVKGQLQKEQDRNSLRIQLATPVADNRLTALEWPYNASEIQQTPPLLQAGHTSSSSSSLSGSSWGKTRRTNGVSEDDNASYYSQSTMYSISDTAASEKVAEIMTIKPAGKATVIQISELLTTNAA</sequence>
<gene>
    <name evidence="5" type="ORF">K489DRAFT_411631</name>
</gene>
<evidence type="ECO:0000256" key="1">
    <source>
        <dbReference type="ARBA" id="ARBA00023242"/>
    </source>
</evidence>
<organism evidence="5">
    <name type="scientific">Dissoconium aciculare CBS 342.82</name>
    <dbReference type="NCBI Taxonomy" id="1314786"/>
    <lineage>
        <taxon>Eukaryota</taxon>
        <taxon>Fungi</taxon>
        <taxon>Dikarya</taxon>
        <taxon>Ascomycota</taxon>
        <taxon>Pezizomycotina</taxon>
        <taxon>Dothideomycetes</taxon>
        <taxon>Dothideomycetidae</taxon>
        <taxon>Mycosphaerellales</taxon>
        <taxon>Dissoconiaceae</taxon>
        <taxon>Dissoconium</taxon>
    </lineage>
</organism>
<proteinExistence type="predicted"/>
<keyword evidence="1" id="KW-0539">Nucleus</keyword>
<feature type="region of interest" description="Disordered" evidence="2">
    <location>
        <begin position="1"/>
        <end position="23"/>
    </location>
</feature>
<dbReference type="GeneID" id="54365624"/>
<dbReference type="RefSeq" id="XP_033458286.1">
    <property type="nucleotide sequence ID" value="XM_033607825.1"/>
</dbReference>
<dbReference type="OrthoDB" id="25818at2759"/>
<reference evidence="5" key="1">
    <citation type="submission" date="2020-01" db="EMBL/GenBank/DDBJ databases">
        <authorList>
            <consortium name="DOE Joint Genome Institute"/>
            <person name="Haridas S."/>
            <person name="Albert R."/>
            <person name="Binder M."/>
            <person name="Bloem J."/>
            <person name="Labutti K."/>
            <person name="Salamov A."/>
            <person name="Andreopoulos B."/>
            <person name="Baker S.E."/>
            <person name="Barry K."/>
            <person name="Bills G."/>
            <person name="Bluhm B.H."/>
            <person name="Cannon C."/>
            <person name="Castanera R."/>
            <person name="Culley D.E."/>
            <person name="Daum C."/>
            <person name="Ezra D."/>
            <person name="Gonzalez J.B."/>
            <person name="Henrissat B."/>
            <person name="Kuo A."/>
            <person name="Liang C."/>
            <person name="Lipzen A."/>
            <person name="Lutzoni F."/>
            <person name="Magnuson J."/>
            <person name="Mondo S."/>
            <person name="Nolan M."/>
            <person name="Ohm R."/>
            <person name="Pangilinan J."/>
            <person name="Park H.-J."/>
            <person name="Ramirez L."/>
            <person name="Alfaro M."/>
            <person name="Sun H."/>
            <person name="Tritt A."/>
            <person name="Yoshinaga Y."/>
            <person name="Zwiers L.-H."/>
            <person name="Turgeon B.G."/>
            <person name="Goodwin S.B."/>
            <person name="Spatafora J.W."/>
            <person name="Crous P.W."/>
            <person name="Grigoriev I.V."/>
        </authorList>
    </citation>
    <scope>NUCLEOTIDE SEQUENCE</scope>
    <source>
        <strain evidence="5">CBS 342.82</strain>
    </source>
</reference>
<feature type="compositionally biased region" description="Low complexity" evidence="2">
    <location>
        <begin position="239"/>
        <end position="249"/>
    </location>
</feature>
<accession>A0A6J3LZM9</accession>
<dbReference type="PROSITE" id="PS00463">
    <property type="entry name" value="ZN2_CY6_FUNGAL_1"/>
    <property type="match status" value="1"/>
</dbReference>
<evidence type="ECO:0000313" key="4">
    <source>
        <dbReference type="Proteomes" id="UP000504637"/>
    </source>
</evidence>
<dbReference type="Gene3D" id="4.10.240.10">
    <property type="entry name" value="Zn(2)-C6 fungal-type DNA-binding domain"/>
    <property type="match status" value="1"/>
</dbReference>
<dbReference type="InterPro" id="IPR036864">
    <property type="entry name" value="Zn2-C6_fun-type_DNA-bd_sf"/>
</dbReference>
<dbReference type="SUPFAM" id="SSF57701">
    <property type="entry name" value="Zn2/Cys6 DNA-binding domain"/>
    <property type="match status" value="1"/>
</dbReference>
<dbReference type="GO" id="GO:0008270">
    <property type="term" value="F:zinc ion binding"/>
    <property type="evidence" value="ECO:0007669"/>
    <property type="project" value="InterPro"/>
</dbReference>
<reference evidence="5" key="3">
    <citation type="submission" date="2025-08" db="UniProtKB">
        <authorList>
            <consortium name="RefSeq"/>
        </authorList>
    </citation>
    <scope>IDENTIFICATION</scope>
    <source>
        <strain evidence="5">CBS 342.82</strain>
    </source>
</reference>
<dbReference type="SMART" id="SM00066">
    <property type="entry name" value="GAL4"/>
    <property type="match status" value="1"/>
</dbReference>
<dbReference type="PANTHER" id="PTHR37534:SF46">
    <property type="entry name" value="ZN(II)2CYS6 TRANSCRIPTION FACTOR (EUROFUNG)"/>
    <property type="match status" value="1"/>
</dbReference>
<dbReference type="Proteomes" id="UP000504637">
    <property type="component" value="Unplaced"/>
</dbReference>
<feature type="domain" description="Zn(2)-C6 fungal-type" evidence="3">
    <location>
        <begin position="93"/>
        <end position="121"/>
    </location>
</feature>
<evidence type="ECO:0000256" key="2">
    <source>
        <dbReference type="SAM" id="MobiDB-lite"/>
    </source>
</evidence>
<evidence type="ECO:0000313" key="5">
    <source>
        <dbReference type="RefSeq" id="XP_033458286.1"/>
    </source>
</evidence>
<name>A0A6J3LZM9_9PEZI</name>
<keyword evidence="4" id="KW-1185">Reference proteome</keyword>
<dbReference type="GO" id="GO:0000981">
    <property type="term" value="F:DNA-binding transcription factor activity, RNA polymerase II-specific"/>
    <property type="evidence" value="ECO:0007669"/>
    <property type="project" value="InterPro"/>
</dbReference>
<dbReference type="InterPro" id="IPR001138">
    <property type="entry name" value="Zn2Cys6_DnaBD"/>
</dbReference>
<dbReference type="AlphaFoldDB" id="A0A6J3LZM9"/>
<feature type="region of interest" description="Disordered" evidence="2">
    <location>
        <begin position="233"/>
        <end position="264"/>
    </location>
</feature>
<reference evidence="5" key="2">
    <citation type="submission" date="2020-04" db="EMBL/GenBank/DDBJ databases">
        <authorList>
            <consortium name="NCBI Genome Project"/>
        </authorList>
    </citation>
    <scope>NUCLEOTIDE SEQUENCE</scope>
    <source>
        <strain evidence="5">CBS 342.82</strain>
    </source>
</reference>
<evidence type="ECO:0000259" key="3">
    <source>
        <dbReference type="PROSITE" id="PS50048"/>
    </source>
</evidence>
<dbReference type="Pfam" id="PF00172">
    <property type="entry name" value="Zn_clus"/>
    <property type="match status" value="1"/>
</dbReference>